<dbReference type="PROSITE" id="PS50994">
    <property type="entry name" value="INTEGRASE"/>
    <property type="match status" value="1"/>
</dbReference>
<dbReference type="Pfam" id="PF13976">
    <property type="entry name" value="gag_pre-integrs"/>
    <property type="match status" value="1"/>
</dbReference>
<dbReference type="Gene3D" id="3.30.420.10">
    <property type="entry name" value="Ribonuclease H-like superfamily/Ribonuclease H"/>
    <property type="match status" value="1"/>
</dbReference>
<feature type="region of interest" description="Disordered" evidence="2">
    <location>
        <begin position="155"/>
        <end position="191"/>
    </location>
</feature>
<dbReference type="Pfam" id="PF14223">
    <property type="entry name" value="Retrotran_gag_2"/>
    <property type="match status" value="1"/>
</dbReference>
<proteinExistence type="predicted"/>
<dbReference type="InterPro" id="IPR036875">
    <property type="entry name" value="Znf_CCHC_sf"/>
</dbReference>
<dbReference type="SUPFAM" id="SSF57756">
    <property type="entry name" value="Retrovirus zinc finger-like domains"/>
    <property type="match status" value="1"/>
</dbReference>
<evidence type="ECO:0000259" key="3">
    <source>
        <dbReference type="PROSITE" id="PS50994"/>
    </source>
</evidence>
<evidence type="ECO:0000313" key="4">
    <source>
        <dbReference type="EMBL" id="KAG8484965.1"/>
    </source>
</evidence>
<dbReference type="GO" id="GO:0008270">
    <property type="term" value="F:zinc ion binding"/>
    <property type="evidence" value="ECO:0007669"/>
    <property type="project" value="InterPro"/>
</dbReference>
<dbReference type="InterPro" id="IPR001584">
    <property type="entry name" value="Integrase_cat-core"/>
</dbReference>
<dbReference type="PANTHER" id="PTHR42648">
    <property type="entry name" value="TRANSPOSASE, PUTATIVE-RELATED"/>
    <property type="match status" value="1"/>
</dbReference>
<dbReference type="InterPro" id="IPR039537">
    <property type="entry name" value="Retrotran_Ty1/copia-like"/>
</dbReference>
<dbReference type="InterPro" id="IPR036397">
    <property type="entry name" value="RNaseH_sf"/>
</dbReference>
<dbReference type="AlphaFoldDB" id="A0A8J5YRQ4"/>
<protein>
    <recommendedName>
        <fullName evidence="3">Integrase catalytic domain-containing protein</fullName>
    </recommendedName>
</protein>
<organism evidence="4 5">
    <name type="scientific">Gossypium anomalum</name>
    <dbReference type="NCBI Taxonomy" id="47600"/>
    <lineage>
        <taxon>Eukaryota</taxon>
        <taxon>Viridiplantae</taxon>
        <taxon>Streptophyta</taxon>
        <taxon>Embryophyta</taxon>
        <taxon>Tracheophyta</taxon>
        <taxon>Spermatophyta</taxon>
        <taxon>Magnoliopsida</taxon>
        <taxon>eudicotyledons</taxon>
        <taxon>Gunneridae</taxon>
        <taxon>Pentapetalae</taxon>
        <taxon>rosids</taxon>
        <taxon>malvids</taxon>
        <taxon>Malvales</taxon>
        <taxon>Malvaceae</taxon>
        <taxon>Malvoideae</taxon>
        <taxon>Gossypium</taxon>
    </lineage>
</organism>
<dbReference type="EMBL" id="JAHUZN010000008">
    <property type="protein sequence ID" value="KAG8484965.1"/>
    <property type="molecule type" value="Genomic_DNA"/>
</dbReference>
<keyword evidence="1" id="KW-0645">Protease</keyword>
<dbReference type="SUPFAM" id="SSF53098">
    <property type="entry name" value="Ribonuclease H-like"/>
    <property type="match status" value="1"/>
</dbReference>
<keyword evidence="5" id="KW-1185">Reference proteome</keyword>
<sequence>MAKASSSARTTQELDIALEEKPDKMDDKEWAKINRQACGTIRLYLAKEQKYSVMRETSAKKLWDTLKEKFLTKSLENRLYMKKKLFRFTYAPGMSMNDHVNSFNKILADLLNLDEKFKDEDKALLLLNSLPDEYDHLTTTLLQGKDTITFDATRKKDKRDHRDTTAEVLTVRGRSHSSKSGRRGKSKGRPAKDECAFCHEKGHWKKNCPKLQKGKAISNACVAEHDEDSDFSLVGMAMACHTDEWILDSGCTYHMCPNKEWFSSLKELEGGVVLMGNDSACKTMGVGALESKGLIITLRDGLLKVVARELTVMKGTRRNNLYFLNGITVIRSTSTVSAKDVDSEATRLWHMRLGHAGEKALQTLVKQGLLKGENSCKLEFYEHCVLGKQTRVKFGPVIHNTKGILDYVHSDVWGPTKWLLWEKMVETQTGRKFKLLRSDNGTEYKNDPFLQVCQDEGIVRHFTIWNTPQLNGVVECMDRAILEKVRCMLSNAGLGKEF</sequence>
<reference evidence="4 5" key="1">
    <citation type="journal article" date="2021" name="bioRxiv">
        <title>The Gossypium anomalum genome as a resource for cotton improvement and evolutionary analysis of hybrid incompatibility.</title>
        <authorList>
            <person name="Grover C.E."/>
            <person name="Yuan D."/>
            <person name="Arick M.A."/>
            <person name="Miller E.R."/>
            <person name="Hu G."/>
            <person name="Peterson D.G."/>
            <person name="Wendel J.F."/>
            <person name="Udall J.A."/>
        </authorList>
    </citation>
    <scope>NUCLEOTIDE SEQUENCE [LARGE SCALE GENOMIC DNA]</scope>
    <source>
        <strain evidence="4">JFW-Udall</strain>
        <tissue evidence="4">Leaf</tissue>
    </source>
</reference>
<dbReference type="Proteomes" id="UP000701853">
    <property type="component" value="Chromosome 8"/>
</dbReference>
<dbReference type="Pfam" id="PF22936">
    <property type="entry name" value="Pol_BBD"/>
    <property type="match status" value="1"/>
</dbReference>
<dbReference type="InterPro" id="IPR025724">
    <property type="entry name" value="GAG-pre-integrase_dom"/>
</dbReference>
<dbReference type="OrthoDB" id="5839379at2759"/>
<dbReference type="GO" id="GO:0008233">
    <property type="term" value="F:peptidase activity"/>
    <property type="evidence" value="ECO:0007669"/>
    <property type="project" value="UniProtKB-KW"/>
</dbReference>
<dbReference type="GO" id="GO:0006508">
    <property type="term" value="P:proteolysis"/>
    <property type="evidence" value="ECO:0007669"/>
    <property type="project" value="UniProtKB-KW"/>
</dbReference>
<dbReference type="PANTHER" id="PTHR42648:SF28">
    <property type="entry name" value="TRANSPOSON-ENCODED PROTEIN WITH RIBONUCLEASE H-LIKE AND RETROVIRUS ZINC FINGER-LIKE DOMAINS"/>
    <property type="match status" value="1"/>
</dbReference>
<feature type="domain" description="Integrase catalytic" evidence="3">
    <location>
        <begin position="434"/>
        <end position="498"/>
    </location>
</feature>
<feature type="compositionally biased region" description="Basic residues" evidence="2">
    <location>
        <begin position="173"/>
        <end position="189"/>
    </location>
</feature>
<dbReference type="InterPro" id="IPR054722">
    <property type="entry name" value="PolX-like_BBD"/>
</dbReference>
<dbReference type="Gene3D" id="4.10.60.10">
    <property type="entry name" value="Zinc finger, CCHC-type"/>
    <property type="match status" value="1"/>
</dbReference>
<evidence type="ECO:0000256" key="1">
    <source>
        <dbReference type="ARBA" id="ARBA00022670"/>
    </source>
</evidence>
<accession>A0A8J5YRQ4</accession>
<dbReference type="InterPro" id="IPR012337">
    <property type="entry name" value="RNaseH-like_sf"/>
</dbReference>
<evidence type="ECO:0000256" key="2">
    <source>
        <dbReference type="SAM" id="MobiDB-lite"/>
    </source>
</evidence>
<gene>
    <name evidence="4" type="ORF">CXB51_021381</name>
</gene>
<comment type="caution">
    <text evidence="4">The sequence shown here is derived from an EMBL/GenBank/DDBJ whole genome shotgun (WGS) entry which is preliminary data.</text>
</comment>
<name>A0A8J5YRQ4_9ROSI</name>
<keyword evidence="1" id="KW-0378">Hydrolase</keyword>
<evidence type="ECO:0000313" key="5">
    <source>
        <dbReference type="Proteomes" id="UP000701853"/>
    </source>
</evidence>
<dbReference type="GO" id="GO:0003676">
    <property type="term" value="F:nucleic acid binding"/>
    <property type="evidence" value="ECO:0007669"/>
    <property type="project" value="InterPro"/>
</dbReference>
<dbReference type="GO" id="GO:0015074">
    <property type="term" value="P:DNA integration"/>
    <property type="evidence" value="ECO:0007669"/>
    <property type="project" value="InterPro"/>
</dbReference>